<feature type="compositionally biased region" description="Basic and acidic residues" evidence="1">
    <location>
        <begin position="169"/>
        <end position="185"/>
    </location>
</feature>
<dbReference type="AlphaFoldDB" id="A0AAI7ZFM3"/>
<dbReference type="Proteomes" id="UP000000576">
    <property type="component" value="Chromosome"/>
</dbReference>
<organism evidence="2 3">
    <name type="scientific">Xanthomonas axonopodis pv. citri (strain 306)</name>
    <dbReference type="NCBI Taxonomy" id="190486"/>
    <lineage>
        <taxon>Bacteria</taxon>
        <taxon>Pseudomonadati</taxon>
        <taxon>Pseudomonadota</taxon>
        <taxon>Gammaproteobacteria</taxon>
        <taxon>Lysobacterales</taxon>
        <taxon>Lysobacteraceae</taxon>
        <taxon>Xanthomonas</taxon>
    </lineage>
</organism>
<proteinExistence type="predicted"/>
<dbReference type="EMBL" id="AE008923">
    <property type="protein sequence ID" value="AAM37037.1"/>
    <property type="molecule type" value="Genomic_DNA"/>
</dbReference>
<feature type="region of interest" description="Disordered" evidence="1">
    <location>
        <begin position="158"/>
        <end position="185"/>
    </location>
</feature>
<dbReference type="KEGG" id="xac:XAC2184"/>
<feature type="compositionally biased region" description="Basic and acidic residues" evidence="1">
    <location>
        <begin position="61"/>
        <end position="70"/>
    </location>
</feature>
<evidence type="ECO:0000313" key="3">
    <source>
        <dbReference type="Proteomes" id="UP000000576"/>
    </source>
</evidence>
<evidence type="ECO:0000256" key="1">
    <source>
        <dbReference type="SAM" id="MobiDB-lite"/>
    </source>
</evidence>
<gene>
    <name evidence="2" type="ordered locus">XAC2184</name>
</gene>
<protein>
    <submittedName>
        <fullName evidence="2">Uncharacterized protein</fullName>
    </submittedName>
</protein>
<feature type="region of interest" description="Disordered" evidence="1">
    <location>
        <begin position="1"/>
        <end position="126"/>
    </location>
</feature>
<reference evidence="2 3" key="1">
    <citation type="journal article" date="2002" name="Nature">
        <title>Comparison of the genomes of two Xanthomonas pathogens with differing host specificities.</title>
        <authorList>
            <person name="da Silva A.C."/>
            <person name="Ferro J.A."/>
            <person name="Reinach F.C."/>
            <person name="Farah C.S."/>
            <person name="Furlan L.R."/>
            <person name="Quaggio R.B."/>
            <person name="Monteiro-Vitorello C.B."/>
            <person name="Van Sluys M.A."/>
            <person name="Almeida N.F."/>
            <person name="Alves L.M."/>
            <person name="do Amaral A.M."/>
            <person name="Bertolini M.C."/>
            <person name="Camargo L.E."/>
            <person name="Camarotte G."/>
            <person name="Cannavan F."/>
            <person name="Cardozo J."/>
            <person name="Chambergo F."/>
            <person name="Ciapina L.P."/>
            <person name="Cicarelli R.M."/>
            <person name="Coutinho L.L."/>
            <person name="Cursino-Santos J.R."/>
            <person name="El-Dorry H."/>
            <person name="Faria J.B."/>
            <person name="Ferreira A.J."/>
            <person name="Ferreira R.C."/>
            <person name="Ferro M.I."/>
            <person name="Formighieri E.F."/>
            <person name="Franco M.C."/>
            <person name="Greggio C.C."/>
            <person name="Gruber A."/>
            <person name="Katsuyama A.M."/>
            <person name="Kishi L.T."/>
            <person name="Leite R.P."/>
            <person name="Lemos E.G."/>
            <person name="Lemos M.V."/>
            <person name="Locali E.C."/>
            <person name="Machado M.A."/>
            <person name="Madeira A.M."/>
            <person name="Martinez-Rossi N.M."/>
            <person name="Martins E.C."/>
            <person name="Meidanis J."/>
            <person name="Menck C.F."/>
            <person name="Miyaki C.Y."/>
            <person name="Moon D.H."/>
            <person name="Moreira L.M."/>
            <person name="Novo M.T."/>
            <person name="Okura V.K."/>
            <person name="Oliveira M.C."/>
            <person name="Oliveira V.R."/>
            <person name="Pereira H.A."/>
            <person name="Rossi A."/>
            <person name="Sena J.A."/>
            <person name="Silva C."/>
            <person name="de Souza R.F."/>
            <person name="Spinola L.A."/>
            <person name="Takita M.A."/>
            <person name="Tamura R.E."/>
            <person name="Teixeira E.C."/>
            <person name="Tezza R.I."/>
            <person name="Trindade dos Santos M."/>
            <person name="Truffi D."/>
            <person name="Tsai S.M."/>
            <person name="White F.F."/>
            <person name="Setubal J.C."/>
            <person name="Kitajima J.P."/>
        </authorList>
    </citation>
    <scope>NUCLEOTIDE SEQUENCE [LARGE SCALE GENOMIC DNA]</scope>
    <source>
        <strain evidence="2 3">306</strain>
    </source>
</reference>
<name>A0AAI7ZFM3_XANAC</name>
<accession>A0AAI7ZFM3</accession>
<sequence length="416" mass="45336">MAMRIPAQVGKTVPRSPLHSRQRTTRSPITKEATPAEDGAGFPSIPTAPPPGPGMQLRSKTNKDSSAETRRPKRCITAGSVPPHPGQTGQGHQPDADPAHAPAGRAQRMGTLGQQKQHQNADGHDARISVARERVSGSLRIDVLHPPVWVVRDDIEQQHPGGVASPRQDGARDPDRFSQTGHRQDSLALERRAEDGLVRRVFPRLSRARSHWIANALIDLDAPDGTIRAHQVFAVGIRPFESPDGDRSSTGFRLALIARNQLGHVPRMPRIHPHREQPQRPVALQIDAGPSRQVRALQHRIGNAQRIGTLQCLLGRNRCAGANQCECPQQLHCRSIHTLLPHGGRGFCVTDKPHPALFASRLGATRGGVIAARRTPQRAQAASAGGQRQRAGSTPRKPTTLAFPARAPRHDRELLR</sequence>
<evidence type="ECO:0000313" key="2">
    <source>
        <dbReference type="EMBL" id="AAM37037.1"/>
    </source>
</evidence>
<feature type="region of interest" description="Disordered" evidence="1">
    <location>
        <begin position="374"/>
        <end position="416"/>
    </location>
</feature>
<feature type="compositionally biased region" description="Low complexity" evidence="1">
    <location>
        <begin position="374"/>
        <end position="393"/>
    </location>
</feature>